<feature type="region of interest" description="Disordered" evidence="5">
    <location>
        <begin position="288"/>
        <end position="324"/>
    </location>
</feature>
<keyword evidence="4" id="KW-0175">Coiled coil</keyword>
<dbReference type="CDD" id="cd17515">
    <property type="entry name" value="RMtype1_S_MjaORF132P_Sau1132ORF3780P-TRD1-CR1_like"/>
    <property type="match status" value="1"/>
</dbReference>
<dbReference type="Proteomes" id="UP000366872">
    <property type="component" value="Unassembled WGS sequence"/>
</dbReference>
<accession>A0A6C2UEW8</accession>
<name>A0A6C2UEW8_PONDE</name>
<dbReference type="GO" id="GO:0009307">
    <property type="term" value="P:DNA restriction-modification system"/>
    <property type="evidence" value="ECO:0007669"/>
    <property type="project" value="UniProtKB-KW"/>
</dbReference>
<evidence type="ECO:0000313" key="8">
    <source>
        <dbReference type="Proteomes" id="UP000366872"/>
    </source>
</evidence>
<feature type="compositionally biased region" description="Basic and acidic residues" evidence="5">
    <location>
        <begin position="232"/>
        <end position="243"/>
    </location>
</feature>
<dbReference type="InterPro" id="IPR051212">
    <property type="entry name" value="Type-I_RE_S_subunit"/>
</dbReference>
<protein>
    <submittedName>
        <fullName evidence="7">Type-1 restriction enzyme EcoKI specificity protein</fullName>
    </submittedName>
</protein>
<dbReference type="InterPro" id="IPR000055">
    <property type="entry name" value="Restrct_endonuc_typeI_TRD"/>
</dbReference>
<proteinExistence type="inferred from homology"/>
<dbReference type="GO" id="GO:0003677">
    <property type="term" value="F:DNA binding"/>
    <property type="evidence" value="ECO:0007669"/>
    <property type="project" value="UniProtKB-KW"/>
</dbReference>
<dbReference type="Pfam" id="PF01420">
    <property type="entry name" value="Methylase_S"/>
    <property type="match status" value="2"/>
</dbReference>
<evidence type="ECO:0000313" key="7">
    <source>
        <dbReference type="EMBL" id="VGO17756.1"/>
    </source>
</evidence>
<keyword evidence="8" id="KW-1185">Reference proteome</keyword>
<feature type="domain" description="Type I restriction modification DNA specificity" evidence="6">
    <location>
        <begin position="392"/>
        <end position="491"/>
    </location>
</feature>
<organism evidence="7 8">
    <name type="scientific">Pontiella desulfatans</name>
    <dbReference type="NCBI Taxonomy" id="2750659"/>
    <lineage>
        <taxon>Bacteria</taxon>
        <taxon>Pseudomonadati</taxon>
        <taxon>Kiritimatiellota</taxon>
        <taxon>Kiritimatiellia</taxon>
        <taxon>Kiritimatiellales</taxon>
        <taxon>Pontiellaceae</taxon>
        <taxon>Pontiella</taxon>
    </lineage>
</organism>
<evidence type="ECO:0000259" key="6">
    <source>
        <dbReference type="Pfam" id="PF01420"/>
    </source>
</evidence>
<reference evidence="7 8" key="1">
    <citation type="submission" date="2019-04" db="EMBL/GenBank/DDBJ databases">
        <authorList>
            <person name="Van Vliet M D."/>
        </authorList>
    </citation>
    <scope>NUCLEOTIDE SEQUENCE [LARGE SCALE GENOMIC DNA]</scope>
    <source>
        <strain evidence="7 8">F1</strain>
    </source>
</reference>
<evidence type="ECO:0000256" key="1">
    <source>
        <dbReference type="ARBA" id="ARBA00010923"/>
    </source>
</evidence>
<evidence type="ECO:0000256" key="2">
    <source>
        <dbReference type="ARBA" id="ARBA00022747"/>
    </source>
</evidence>
<dbReference type="AlphaFoldDB" id="A0A6C2UEW8"/>
<comment type="similarity">
    <text evidence="1">Belongs to the type-I restriction system S methylase family.</text>
</comment>
<dbReference type="EMBL" id="CAAHFG010000005">
    <property type="protein sequence ID" value="VGO17756.1"/>
    <property type="molecule type" value="Genomic_DNA"/>
</dbReference>
<dbReference type="PANTHER" id="PTHR43140:SF1">
    <property type="entry name" value="TYPE I RESTRICTION ENZYME ECOKI SPECIFICITY SUBUNIT"/>
    <property type="match status" value="1"/>
</dbReference>
<dbReference type="RefSeq" id="WP_136083232.1">
    <property type="nucleotide sequence ID" value="NZ_CAAHFG010000005.1"/>
</dbReference>
<feature type="region of interest" description="Disordered" evidence="5">
    <location>
        <begin position="1"/>
        <end position="28"/>
    </location>
</feature>
<evidence type="ECO:0000256" key="5">
    <source>
        <dbReference type="SAM" id="MobiDB-lite"/>
    </source>
</evidence>
<evidence type="ECO:0000256" key="4">
    <source>
        <dbReference type="SAM" id="Coils"/>
    </source>
</evidence>
<evidence type="ECO:0000256" key="3">
    <source>
        <dbReference type="ARBA" id="ARBA00023125"/>
    </source>
</evidence>
<feature type="coiled-coil region" evidence="4">
    <location>
        <begin position="480"/>
        <end position="517"/>
    </location>
</feature>
<gene>
    <name evidence="7" type="primary">hsdS_5</name>
    <name evidence="7" type="ORF">PDESU_06358</name>
</gene>
<sequence>MSASKGWKTERLGDVAKTSSGGTPKRGVTDYYGGDIPWVKSGELGDGTVYDVQETITQSGLDNSSAKLFPKGTLCIALYGATIGKLGILGVDATTNQAVCGIFLPEDIDTQYVFYFLESIRKDLINQGKGGAQPNINQGIIRDIQLPMPGTLDEQRRIVAEIEKQFTRLDAGVEGLKRVQANLKRYRASVLKAACEGKLVPTEAELCGADLTTETQRLGENGRDASPQASDQSHRFGREDGLATKRHKKHKDGESENLCDLSDSARDKYEFETGSELLERILIERRKAHEEQQKNAPLNPPSPRLRRTKKKYKEPAAPDTKDLPDLPEGWVWATAEQLTTLLTSGSRGWGKYYADKGSLFIRAQDIKTDSLNLSGVAHVSLPEKAEGMRSSVENNDLLVTITGANVTKSAMVKGLDEVAYVSQHVALLKPVRNETSPFQFVWIVSPAHGRNRLEKWAYGAGKPGLSLEQVRSLPLGLPPLAEQKRIVEEVERRLSVIEEMEAAVEANLKRAARLRQSILKKAFEGKLVK</sequence>
<feature type="region of interest" description="Disordered" evidence="5">
    <location>
        <begin position="217"/>
        <end position="259"/>
    </location>
</feature>
<keyword evidence="3" id="KW-0238">DNA-binding</keyword>
<keyword evidence="2" id="KW-0680">Restriction system</keyword>
<dbReference type="Gene3D" id="3.90.220.20">
    <property type="entry name" value="DNA methylase specificity domains"/>
    <property type="match status" value="2"/>
</dbReference>
<feature type="domain" description="Type I restriction modification DNA specificity" evidence="6">
    <location>
        <begin position="5"/>
        <end position="163"/>
    </location>
</feature>
<dbReference type="PANTHER" id="PTHR43140">
    <property type="entry name" value="TYPE-1 RESTRICTION ENZYME ECOKI SPECIFICITY PROTEIN"/>
    <property type="match status" value="1"/>
</dbReference>
<dbReference type="SUPFAM" id="SSF116734">
    <property type="entry name" value="DNA methylase specificity domain"/>
    <property type="match status" value="2"/>
</dbReference>
<dbReference type="InterPro" id="IPR044946">
    <property type="entry name" value="Restrct_endonuc_typeI_TRD_sf"/>
</dbReference>
<feature type="compositionally biased region" description="Basic and acidic residues" evidence="5">
    <location>
        <begin position="313"/>
        <end position="324"/>
    </location>
</feature>